<gene>
    <name evidence="2" type="ORF">OWR29_24485</name>
</gene>
<keyword evidence="1" id="KW-0472">Membrane</keyword>
<feature type="transmembrane region" description="Helical" evidence="1">
    <location>
        <begin position="6"/>
        <end position="30"/>
    </location>
</feature>
<accession>A0ABT4B3U3</accession>
<proteinExistence type="predicted"/>
<protein>
    <submittedName>
        <fullName evidence="2">Uncharacterized protein</fullName>
    </submittedName>
</protein>
<dbReference type="EMBL" id="JAPNTZ010000008">
    <property type="protein sequence ID" value="MCY1141169.1"/>
    <property type="molecule type" value="Genomic_DNA"/>
</dbReference>
<evidence type="ECO:0000313" key="3">
    <source>
        <dbReference type="Proteomes" id="UP001151002"/>
    </source>
</evidence>
<dbReference type="Proteomes" id="UP001151002">
    <property type="component" value="Unassembled WGS sequence"/>
</dbReference>
<keyword evidence="3" id="KW-1185">Reference proteome</keyword>
<evidence type="ECO:0000256" key="1">
    <source>
        <dbReference type="SAM" id="Phobius"/>
    </source>
</evidence>
<dbReference type="RefSeq" id="WP_267565533.1">
    <property type="nucleotide sequence ID" value="NZ_JAPNTZ010000008.1"/>
</dbReference>
<name>A0ABT4B3U3_9ACTN</name>
<evidence type="ECO:0000313" key="2">
    <source>
        <dbReference type="EMBL" id="MCY1141169.1"/>
    </source>
</evidence>
<comment type="caution">
    <text evidence="2">The sequence shown here is derived from an EMBL/GenBank/DDBJ whole genome shotgun (WGS) entry which is preliminary data.</text>
</comment>
<organism evidence="2 3">
    <name type="scientific">Paractinoplanes pyxinae</name>
    <dbReference type="NCBI Taxonomy" id="2997416"/>
    <lineage>
        <taxon>Bacteria</taxon>
        <taxon>Bacillati</taxon>
        <taxon>Actinomycetota</taxon>
        <taxon>Actinomycetes</taxon>
        <taxon>Micromonosporales</taxon>
        <taxon>Micromonosporaceae</taxon>
        <taxon>Paractinoplanes</taxon>
    </lineage>
</organism>
<sequence length="216" mass="23037">MIGLDPLTGTLAFFCVASLALIVVVALLAARQRRRRAARIAEWAGRSGWQIIENPAVDWGQRLPGGNQHGVRMLLSGTVGGRHVLVGEYEVTDVQVATGADGSATSTPHTRHWVVSVAILNRAWAPATVTTRGRLSRRDNATGDPGFDKAFRISGTVGPWCTPALIAAHLARHVPVPWSVTGPELMTWTEGRLPPSHPVGDLGPLLHLAALLDGHS</sequence>
<reference evidence="2" key="1">
    <citation type="submission" date="2022-11" db="EMBL/GenBank/DDBJ databases">
        <authorList>
            <person name="Somphong A."/>
            <person name="Phongsopitanun W."/>
        </authorList>
    </citation>
    <scope>NUCLEOTIDE SEQUENCE</scope>
    <source>
        <strain evidence="2">Pm04-4</strain>
    </source>
</reference>
<keyword evidence="1" id="KW-1133">Transmembrane helix</keyword>
<keyword evidence="1" id="KW-0812">Transmembrane</keyword>